<evidence type="ECO:0000256" key="4">
    <source>
        <dbReference type="ARBA" id="ARBA00023125"/>
    </source>
</evidence>
<dbReference type="GO" id="GO:0016987">
    <property type="term" value="F:sigma factor activity"/>
    <property type="evidence" value="ECO:0007669"/>
    <property type="project" value="UniProtKB-KW"/>
</dbReference>
<dbReference type="AlphaFoldDB" id="A0A9D2NSK9"/>
<feature type="domain" description="RNA polymerase sigma factor 70 region 4 type 2" evidence="7">
    <location>
        <begin position="123"/>
        <end position="175"/>
    </location>
</feature>
<keyword evidence="4" id="KW-0238">DNA-binding</keyword>
<reference evidence="8" key="1">
    <citation type="journal article" date="2021" name="PeerJ">
        <title>Extensive microbial diversity within the chicken gut microbiome revealed by metagenomics and culture.</title>
        <authorList>
            <person name="Gilroy R."/>
            <person name="Ravi A."/>
            <person name="Getino M."/>
            <person name="Pursley I."/>
            <person name="Horton D.L."/>
            <person name="Alikhan N.F."/>
            <person name="Baker D."/>
            <person name="Gharbi K."/>
            <person name="Hall N."/>
            <person name="Watson M."/>
            <person name="Adriaenssens E.M."/>
            <person name="Foster-Nyarko E."/>
            <person name="Jarju S."/>
            <person name="Secka A."/>
            <person name="Antonio M."/>
            <person name="Oren A."/>
            <person name="Chaudhuri R.R."/>
            <person name="La Ragione R."/>
            <person name="Hildebrand F."/>
            <person name="Pallen M.J."/>
        </authorList>
    </citation>
    <scope>NUCLEOTIDE SEQUENCE</scope>
    <source>
        <strain evidence="8">CHK187-11901</strain>
    </source>
</reference>
<keyword evidence="5" id="KW-0804">Transcription</keyword>
<dbReference type="InterPro" id="IPR014284">
    <property type="entry name" value="RNA_pol_sigma-70_dom"/>
</dbReference>
<dbReference type="Gene3D" id="1.10.10.10">
    <property type="entry name" value="Winged helix-like DNA-binding domain superfamily/Winged helix DNA-binding domain"/>
    <property type="match status" value="1"/>
</dbReference>
<dbReference type="PANTHER" id="PTHR43133">
    <property type="entry name" value="RNA POLYMERASE ECF-TYPE SIGMA FACTO"/>
    <property type="match status" value="1"/>
</dbReference>
<keyword evidence="3" id="KW-0731">Sigma factor</keyword>
<dbReference type="GO" id="GO:0003677">
    <property type="term" value="F:DNA binding"/>
    <property type="evidence" value="ECO:0007669"/>
    <property type="project" value="UniProtKB-KW"/>
</dbReference>
<evidence type="ECO:0000256" key="3">
    <source>
        <dbReference type="ARBA" id="ARBA00023082"/>
    </source>
</evidence>
<evidence type="ECO:0000256" key="1">
    <source>
        <dbReference type="ARBA" id="ARBA00010641"/>
    </source>
</evidence>
<dbReference type="NCBIfam" id="TIGR02937">
    <property type="entry name" value="sigma70-ECF"/>
    <property type="match status" value="1"/>
</dbReference>
<evidence type="ECO:0000259" key="7">
    <source>
        <dbReference type="Pfam" id="PF08281"/>
    </source>
</evidence>
<dbReference type="InterPro" id="IPR036388">
    <property type="entry name" value="WH-like_DNA-bd_sf"/>
</dbReference>
<dbReference type="PANTHER" id="PTHR43133:SF8">
    <property type="entry name" value="RNA POLYMERASE SIGMA FACTOR HI_1459-RELATED"/>
    <property type="match status" value="1"/>
</dbReference>
<evidence type="ECO:0000313" key="9">
    <source>
        <dbReference type="Proteomes" id="UP000823896"/>
    </source>
</evidence>
<dbReference type="SUPFAM" id="SSF88659">
    <property type="entry name" value="Sigma3 and sigma4 domains of RNA polymerase sigma factors"/>
    <property type="match status" value="1"/>
</dbReference>
<dbReference type="Pfam" id="PF08281">
    <property type="entry name" value="Sigma70_r4_2"/>
    <property type="match status" value="1"/>
</dbReference>
<comment type="caution">
    <text evidence="8">The sequence shown here is derived from an EMBL/GenBank/DDBJ whole genome shotgun (WGS) entry which is preliminary data.</text>
</comment>
<sequence length="186" mass="22017">MTDEEIVALYWQRDEQAIAHTRHKYGAYLFTIARNILCDHRDSEESVSDAYLRAWRSMPPQRPLYLGPYLAKITRALAIDRFRARKRIKRQAGEFALSLSELEECIPDHSDVPRQVNAKLLSESIDVFLQELPAIQRCVFTERYFYLDPLKEIARRHDMSESKAKSMLLRIRARLRDHLREEGYYT</sequence>
<dbReference type="InterPro" id="IPR039425">
    <property type="entry name" value="RNA_pol_sigma-70-like"/>
</dbReference>
<evidence type="ECO:0000313" key="8">
    <source>
        <dbReference type="EMBL" id="HJC37159.1"/>
    </source>
</evidence>
<dbReference type="Pfam" id="PF04542">
    <property type="entry name" value="Sigma70_r2"/>
    <property type="match status" value="1"/>
</dbReference>
<evidence type="ECO:0000256" key="5">
    <source>
        <dbReference type="ARBA" id="ARBA00023163"/>
    </source>
</evidence>
<evidence type="ECO:0000259" key="6">
    <source>
        <dbReference type="Pfam" id="PF04542"/>
    </source>
</evidence>
<dbReference type="InterPro" id="IPR013325">
    <property type="entry name" value="RNA_pol_sigma_r2"/>
</dbReference>
<name>A0A9D2NSK9_9FIRM</name>
<dbReference type="Gene3D" id="1.10.1740.10">
    <property type="match status" value="1"/>
</dbReference>
<gene>
    <name evidence="8" type="ORF">H9702_08555</name>
</gene>
<reference evidence="8" key="2">
    <citation type="submission" date="2021-04" db="EMBL/GenBank/DDBJ databases">
        <authorList>
            <person name="Gilroy R."/>
        </authorList>
    </citation>
    <scope>NUCLEOTIDE SEQUENCE</scope>
    <source>
        <strain evidence="8">CHK187-11901</strain>
    </source>
</reference>
<proteinExistence type="inferred from homology"/>
<accession>A0A9D2NSK9</accession>
<feature type="domain" description="RNA polymerase sigma-70 region 2" evidence="6">
    <location>
        <begin position="24"/>
        <end position="87"/>
    </location>
</feature>
<dbReference type="EMBL" id="DWWM01000055">
    <property type="protein sequence ID" value="HJC37159.1"/>
    <property type="molecule type" value="Genomic_DNA"/>
</dbReference>
<organism evidence="8 9">
    <name type="scientific">Candidatus Merdibacter merdavium</name>
    <dbReference type="NCBI Taxonomy" id="2838692"/>
    <lineage>
        <taxon>Bacteria</taxon>
        <taxon>Bacillati</taxon>
        <taxon>Bacillota</taxon>
        <taxon>Erysipelotrichia</taxon>
        <taxon>Erysipelotrichales</taxon>
        <taxon>Erysipelotrichaceae</taxon>
        <taxon>Merdibacter</taxon>
    </lineage>
</organism>
<comment type="similarity">
    <text evidence="1">Belongs to the sigma-70 factor family. ECF subfamily.</text>
</comment>
<evidence type="ECO:0000256" key="2">
    <source>
        <dbReference type="ARBA" id="ARBA00023015"/>
    </source>
</evidence>
<dbReference type="InterPro" id="IPR013249">
    <property type="entry name" value="RNA_pol_sigma70_r4_t2"/>
</dbReference>
<dbReference type="InterPro" id="IPR007627">
    <property type="entry name" value="RNA_pol_sigma70_r2"/>
</dbReference>
<dbReference type="Proteomes" id="UP000823896">
    <property type="component" value="Unassembled WGS sequence"/>
</dbReference>
<dbReference type="InterPro" id="IPR013324">
    <property type="entry name" value="RNA_pol_sigma_r3/r4-like"/>
</dbReference>
<protein>
    <submittedName>
        <fullName evidence="8">RNA polymerase sigma factor</fullName>
    </submittedName>
</protein>
<dbReference type="GO" id="GO:0006352">
    <property type="term" value="P:DNA-templated transcription initiation"/>
    <property type="evidence" value="ECO:0007669"/>
    <property type="project" value="InterPro"/>
</dbReference>
<dbReference type="SUPFAM" id="SSF88946">
    <property type="entry name" value="Sigma2 domain of RNA polymerase sigma factors"/>
    <property type="match status" value="1"/>
</dbReference>
<keyword evidence="2" id="KW-0805">Transcription regulation</keyword>